<dbReference type="InterPro" id="IPR007420">
    <property type="entry name" value="DUF465"/>
</dbReference>
<dbReference type="Proteomes" id="UP000638188">
    <property type="component" value="Unassembled WGS sequence"/>
</dbReference>
<protein>
    <recommendedName>
        <fullName evidence="3">DUF465 domain-containing protein</fullName>
    </recommendedName>
</protein>
<comment type="caution">
    <text evidence="1">The sequence shown here is derived from an EMBL/GenBank/DDBJ whole genome shotgun (WGS) entry which is preliminary data.</text>
</comment>
<dbReference type="EMBL" id="BMFF01000003">
    <property type="protein sequence ID" value="GGC97669.1"/>
    <property type="molecule type" value="Genomic_DNA"/>
</dbReference>
<evidence type="ECO:0000313" key="1">
    <source>
        <dbReference type="EMBL" id="GGC97669.1"/>
    </source>
</evidence>
<proteinExistence type="predicted"/>
<sequence>MVAAHDLCQDLGITQDELSQHRKNDSTLDKLVADYDNVDKRTVDAEQTNAAIISDEELLALKEERLKIKDQITQRVQNSRA</sequence>
<dbReference type="Pfam" id="PF04325">
    <property type="entry name" value="DUF465"/>
    <property type="match status" value="1"/>
</dbReference>
<dbReference type="InterPro" id="IPR038444">
    <property type="entry name" value="DUF465_sf"/>
</dbReference>
<name>A0ABQ1PJ06_9GAMM</name>
<dbReference type="RefSeq" id="WP_150278595.1">
    <property type="nucleotide sequence ID" value="NZ_BMFF01000003.1"/>
</dbReference>
<reference evidence="2" key="1">
    <citation type="journal article" date="2019" name="Int. J. Syst. Evol. Microbiol.">
        <title>The Global Catalogue of Microorganisms (GCM) 10K type strain sequencing project: providing services to taxonomists for standard genome sequencing and annotation.</title>
        <authorList>
            <consortium name="The Broad Institute Genomics Platform"/>
            <consortium name="The Broad Institute Genome Sequencing Center for Infectious Disease"/>
            <person name="Wu L."/>
            <person name="Ma J."/>
        </authorList>
    </citation>
    <scope>NUCLEOTIDE SEQUENCE [LARGE SCALE GENOMIC DNA]</scope>
    <source>
        <strain evidence="2">CGMCC 1.12482</strain>
    </source>
</reference>
<organism evidence="1 2">
    <name type="scientific">Halopseudomonas salina</name>
    <dbReference type="NCBI Taxonomy" id="1323744"/>
    <lineage>
        <taxon>Bacteria</taxon>
        <taxon>Pseudomonadati</taxon>
        <taxon>Pseudomonadota</taxon>
        <taxon>Gammaproteobacteria</taxon>
        <taxon>Pseudomonadales</taxon>
        <taxon>Pseudomonadaceae</taxon>
        <taxon>Halopseudomonas</taxon>
    </lineage>
</organism>
<dbReference type="Gene3D" id="6.10.280.50">
    <property type="match status" value="1"/>
</dbReference>
<evidence type="ECO:0008006" key="3">
    <source>
        <dbReference type="Google" id="ProtNLM"/>
    </source>
</evidence>
<keyword evidence="2" id="KW-1185">Reference proteome</keyword>
<gene>
    <name evidence="1" type="ORF">GCM10007418_16320</name>
</gene>
<evidence type="ECO:0000313" key="2">
    <source>
        <dbReference type="Proteomes" id="UP000638188"/>
    </source>
</evidence>
<accession>A0ABQ1PJ06</accession>